<evidence type="ECO:0000313" key="2">
    <source>
        <dbReference type="Proteomes" id="UP001178508"/>
    </source>
</evidence>
<name>A0AAV1F3M1_XYRNO</name>
<dbReference type="EMBL" id="OY660868">
    <property type="protein sequence ID" value="CAJ1055812.1"/>
    <property type="molecule type" value="Genomic_DNA"/>
</dbReference>
<protein>
    <submittedName>
        <fullName evidence="1">Uncharacterized protein</fullName>
    </submittedName>
</protein>
<keyword evidence="2" id="KW-1185">Reference proteome</keyword>
<evidence type="ECO:0000313" key="1">
    <source>
        <dbReference type="EMBL" id="CAJ1055812.1"/>
    </source>
</evidence>
<accession>A0AAV1F3M1</accession>
<organism evidence="1 2">
    <name type="scientific">Xyrichtys novacula</name>
    <name type="common">Pearly razorfish</name>
    <name type="synonym">Hemipteronotus novacula</name>
    <dbReference type="NCBI Taxonomy" id="13765"/>
    <lineage>
        <taxon>Eukaryota</taxon>
        <taxon>Metazoa</taxon>
        <taxon>Chordata</taxon>
        <taxon>Craniata</taxon>
        <taxon>Vertebrata</taxon>
        <taxon>Euteleostomi</taxon>
        <taxon>Actinopterygii</taxon>
        <taxon>Neopterygii</taxon>
        <taxon>Teleostei</taxon>
        <taxon>Neoteleostei</taxon>
        <taxon>Acanthomorphata</taxon>
        <taxon>Eupercaria</taxon>
        <taxon>Labriformes</taxon>
        <taxon>Labridae</taxon>
        <taxon>Xyrichtys</taxon>
    </lineage>
</organism>
<proteinExistence type="predicted"/>
<sequence>MSTCLATVLSDKCPLFLKKKKEFSHLNTEEGKDGFLTENGNYYVPNSFDSVVLCSVYLSADWGGWSSSSSSSSSCFSSSFSRVSVRSLRAEQSSSFSLNEPELVFQTNWTFPSVQ</sequence>
<dbReference type="Proteomes" id="UP001178508">
    <property type="component" value="Chromosome 5"/>
</dbReference>
<gene>
    <name evidence="1" type="ORF">XNOV1_A035807</name>
</gene>
<reference evidence="1" key="1">
    <citation type="submission" date="2023-08" db="EMBL/GenBank/DDBJ databases">
        <authorList>
            <person name="Alioto T."/>
            <person name="Alioto T."/>
            <person name="Gomez Garrido J."/>
        </authorList>
    </citation>
    <scope>NUCLEOTIDE SEQUENCE</scope>
</reference>
<dbReference type="AlphaFoldDB" id="A0AAV1F3M1"/>